<keyword evidence="4 6" id="KW-0808">Transferase</keyword>
<evidence type="ECO:0000313" key="6">
    <source>
        <dbReference type="EMBL" id="RDL20637.1"/>
    </source>
</evidence>
<dbReference type="Gene3D" id="3.90.550.10">
    <property type="entry name" value="Spore Coat Polysaccharide Biosynthesis Protein SpsA, Chain A"/>
    <property type="match status" value="1"/>
</dbReference>
<dbReference type="InterPro" id="IPR029044">
    <property type="entry name" value="Nucleotide-diphossugar_trans"/>
</dbReference>
<reference evidence="6 7" key="1">
    <citation type="submission" date="2018-07" db="EMBL/GenBank/DDBJ databases">
        <title>Genome sequencing of rice bacterial endophytes.</title>
        <authorList>
            <person name="Venturi V."/>
        </authorList>
    </citation>
    <scope>NUCLEOTIDE SEQUENCE [LARGE SCALE GENOMIC DNA]</scope>
    <source>
        <strain evidence="6 7">E2333</strain>
    </source>
</reference>
<dbReference type="RefSeq" id="WP_115146773.1">
    <property type="nucleotide sequence ID" value="NZ_QRAV01000006.1"/>
</dbReference>
<sequence>MSAFNLPTQPQPNFSLVLVNYKTVDITRMCLELLHQHVQKQRIPVWVVDNDSADESLDYLRSLDWINLIERPSPGKEAGHIAHGKALDLALEKVETDYLFLLHTDTFVYDKEVFEMMLRECTKSADIAAVGCVEQINRGILRDTWRLTSRFCKHYVRQAKVRLGMKSKPPRPYKETHLKSFCTLWNVRLMKSHGLHFCMDDRVPGYTLQDRMVSLGYGIKLLSPRKIFRYLDHIQAGTVAAAGTYGKNHRRTKMYQATIERFQGQRDKRGIQTSV</sequence>
<dbReference type="GO" id="GO:0016757">
    <property type="term" value="F:glycosyltransferase activity"/>
    <property type="evidence" value="ECO:0007669"/>
    <property type="project" value="UniProtKB-KW"/>
</dbReference>
<dbReference type="Pfam" id="PF00535">
    <property type="entry name" value="Glycos_transf_2"/>
    <property type="match status" value="1"/>
</dbReference>
<evidence type="ECO:0000259" key="5">
    <source>
        <dbReference type="Pfam" id="PF00535"/>
    </source>
</evidence>
<proteinExistence type="inferred from homology"/>
<evidence type="ECO:0000256" key="3">
    <source>
        <dbReference type="ARBA" id="ARBA00022676"/>
    </source>
</evidence>
<evidence type="ECO:0000313" key="7">
    <source>
        <dbReference type="Proteomes" id="UP000255365"/>
    </source>
</evidence>
<dbReference type="PANTHER" id="PTHR43179:SF12">
    <property type="entry name" value="GALACTOFURANOSYLTRANSFERASE GLFT2"/>
    <property type="match status" value="1"/>
</dbReference>
<keyword evidence="3" id="KW-0328">Glycosyltransferase</keyword>
<accession>A0A370SLK7</accession>
<keyword evidence="2" id="KW-0997">Cell inner membrane</keyword>
<evidence type="ECO:0000256" key="2">
    <source>
        <dbReference type="ARBA" id="ARBA00022519"/>
    </source>
</evidence>
<dbReference type="EMBL" id="QRAV01000006">
    <property type="protein sequence ID" value="RDL20637.1"/>
    <property type="molecule type" value="Genomic_DNA"/>
</dbReference>
<dbReference type="AlphaFoldDB" id="A0A370SLK7"/>
<gene>
    <name evidence="6" type="ORF">DEU51_10683</name>
</gene>
<organism evidence="6 7">
    <name type="scientific">Pseudomonas jessenii</name>
    <dbReference type="NCBI Taxonomy" id="77298"/>
    <lineage>
        <taxon>Bacteria</taxon>
        <taxon>Pseudomonadati</taxon>
        <taxon>Pseudomonadota</taxon>
        <taxon>Gammaproteobacteria</taxon>
        <taxon>Pseudomonadales</taxon>
        <taxon>Pseudomonadaceae</taxon>
        <taxon>Pseudomonas</taxon>
    </lineage>
</organism>
<comment type="caution">
    <text evidence="6">The sequence shown here is derived from an EMBL/GenBank/DDBJ whole genome shotgun (WGS) entry which is preliminary data.</text>
</comment>
<evidence type="ECO:0000256" key="1">
    <source>
        <dbReference type="ARBA" id="ARBA00006739"/>
    </source>
</evidence>
<dbReference type="PANTHER" id="PTHR43179">
    <property type="entry name" value="RHAMNOSYLTRANSFERASE WBBL"/>
    <property type="match status" value="1"/>
</dbReference>
<evidence type="ECO:0000256" key="4">
    <source>
        <dbReference type="ARBA" id="ARBA00022679"/>
    </source>
</evidence>
<dbReference type="Proteomes" id="UP000255365">
    <property type="component" value="Unassembled WGS sequence"/>
</dbReference>
<dbReference type="InterPro" id="IPR001173">
    <property type="entry name" value="Glyco_trans_2-like"/>
</dbReference>
<feature type="domain" description="Glycosyltransferase 2-like" evidence="5">
    <location>
        <begin position="15"/>
        <end position="151"/>
    </location>
</feature>
<protein>
    <submittedName>
        <fullName evidence="6">GT2 family glycosyltransferase</fullName>
    </submittedName>
</protein>
<keyword evidence="2" id="KW-0472">Membrane</keyword>
<keyword evidence="2" id="KW-1003">Cell membrane</keyword>
<dbReference type="SUPFAM" id="SSF53448">
    <property type="entry name" value="Nucleotide-diphospho-sugar transferases"/>
    <property type="match status" value="1"/>
</dbReference>
<comment type="similarity">
    <text evidence="1">Belongs to the glycosyltransferase 2 family.</text>
</comment>
<name>A0A370SLK7_PSEJE</name>